<dbReference type="PANTHER" id="PTHR15439">
    <property type="entry name" value="RETINOBLASTOMA-BINDING PROTEIN 6"/>
    <property type="match status" value="1"/>
</dbReference>
<dbReference type="InterPro" id="IPR033489">
    <property type="entry name" value="RBBP6"/>
</dbReference>
<dbReference type="Gene3D" id="4.10.60.10">
    <property type="entry name" value="Zinc finger, CCHC-type"/>
    <property type="match status" value="1"/>
</dbReference>
<dbReference type="SUPFAM" id="SSF57756">
    <property type="entry name" value="Retrovirus zinc finger-like domains"/>
    <property type="match status" value="1"/>
</dbReference>
<gene>
    <name evidence="11" type="ORF">FMOSSE_LOCUS51</name>
</gene>
<dbReference type="PANTHER" id="PTHR15439:SF0">
    <property type="entry name" value="CELL DIVISION CYCLE AND APOPTOSIS REGULATOR PROTEIN 1-RELATED"/>
    <property type="match status" value="1"/>
</dbReference>
<dbReference type="AlphaFoldDB" id="A0A9N8YMT2"/>
<dbReference type="GO" id="GO:0003676">
    <property type="term" value="F:nucleic acid binding"/>
    <property type="evidence" value="ECO:0007669"/>
    <property type="project" value="InterPro"/>
</dbReference>
<feature type="compositionally biased region" description="Basic and acidic residues" evidence="7">
    <location>
        <begin position="859"/>
        <end position="873"/>
    </location>
</feature>
<dbReference type="InterPro" id="IPR036875">
    <property type="entry name" value="Znf_CCHC_sf"/>
</dbReference>
<dbReference type="PROSITE" id="PS50158">
    <property type="entry name" value="ZF_CCHC"/>
    <property type="match status" value="1"/>
</dbReference>
<dbReference type="InterPro" id="IPR001841">
    <property type="entry name" value="Znf_RING"/>
</dbReference>
<feature type="region of interest" description="Disordered" evidence="7">
    <location>
        <begin position="442"/>
        <end position="505"/>
    </location>
</feature>
<dbReference type="EMBL" id="CAJVPP010000004">
    <property type="protein sequence ID" value="CAG8434192.1"/>
    <property type="molecule type" value="Genomic_DNA"/>
</dbReference>
<feature type="compositionally biased region" description="Polar residues" evidence="7">
    <location>
        <begin position="874"/>
        <end position="883"/>
    </location>
</feature>
<dbReference type="PROSITE" id="PS50089">
    <property type="entry name" value="ZF_RING_2"/>
    <property type="match status" value="1"/>
</dbReference>
<dbReference type="GO" id="GO:0006397">
    <property type="term" value="P:mRNA processing"/>
    <property type="evidence" value="ECO:0007669"/>
    <property type="project" value="InterPro"/>
</dbReference>
<accession>A0A9N8YMT2</accession>
<feature type="compositionally biased region" description="Basic residues" evidence="7">
    <location>
        <begin position="977"/>
        <end position="998"/>
    </location>
</feature>
<evidence type="ECO:0000259" key="8">
    <source>
        <dbReference type="PROSITE" id="PS50089"/>
    </source>
</evidence>
<dbReference type="GO" id="GO:0008270">
    <property type="term" value="F:zinc ion binding"/>
    <property type="evidence" value="ECO:0007669"/>
    <property type="project" value="UniProtKB-KW"/>
</dbReference>
<name>A0A9N8YMT2_FUNMO</name>
<protein>
    <submittedName>
        <fullName evidence="11">8474_t:CDS:1</fullName>
    </submittedName>
</protein>
<proteinExistence type="predicted"/>
<feature type="compositionally biased region" description="Polar residues" evidence="7">
    <location>
        <begin position="646"/>
        <end position="665"/>
    </location>
</feature>
<keyword evidence="5" id="KW-0539">Nucleus</keyword>
<dbReference type="InterPro" id="IPR025829">
    <property type="entry name" value="Zn_knuckle_CX2CX3GHX4C"/>
</dbReference>
<feature type="compositionally biased region" description="Basic and acidic residues" evidence="7">
    <location>
        <begin position="678"/>
        <end position="707"/>
    </location>
</feature>
<evidence type="ECO:0000256" key="6">
    <source>
        <dbReference type="PROSITE-ProRule" id="PRU00047"/>
    </source>
</evidence>
<sequence length="1019" mass="116277">MAFAKDYDNITFDGLGISVFDAKKEILTAKKLKGNDFDIVVTHAESGEDYQEDTAIIPRNTPIVVRRVPTKPGKGTAHRYLEGVPAVSRNAAAGNRVNYGNTNGSMSKTFDSSKQQQQMQVSRPSPIPTITLSSGEEQTEEDKIAAMFAQSSEFWEKTQEQMASKPALRRPNQPRPQVKQQIQKALPPNYVCYRCGQKGHWIQACPTNGDRSFDHMKVRKTTGIPRSFLQKVEQVPPGGKGVLVTQDGNLVIAQANEAAWQKFHARQKSYVTTNEVLEETLPVPPELQCMICARLLREAVITPCCQASFCDECIRNALISTEQEDQQFKCPNCQTQLSPDGLLPDKATREAVNNHLRDWARRRNEQIVPEGNSEEEVVNNNDIDMDNVVVDEDTIEASTSSDTLVMEKDQQPITTDLIDHEQPPKVKTEPVVVKVELPKKPIHELPQIPPPQQSTLSQQSQLPQVPSQQSQQSSQFQQSQQQLQRQQHQFSNANGKTFPQQNPSAAQQATYGQFGYYNDYGFGYDQGYWYDDAGYPQMGMNMMNAPGGYYDPSYFESGFYPADHFPAPQQFMPPFRPPVYDDFWDNRPMIPPQGNFTPFGNNVGGGMGGTAIQPFRGGGFRGGFAQRGGNFQNRGRGGGGGGRGRSTSYFYEQRPFNSGHGSSSNDFRRESSMSPSVGRREASERPEYREGEQKYEEVDDFGRDLARRKSLTSPDKDSREKLTPPLLPDPDHHRSMIIVYCSMIEERIRHRLDVVVTDLWKEKRIEDMVMNDAFRMIDDTMMIDDIPYPIGEMKGVNQFRTGEAIEIETIDVMTVVIHTIVHVMKVDVNQLEKARTPSPNNMMNYENDNENGENLYQSPRDDFDVEMHEKNDQSEPTIVQQNYEDNERQSRSDSPKPIIDTEEFQVSSTKDDRPTTPPSPDKFLDKRRHSSSHKHRSNKYHRSSHHRHESLDKEDNDRNSTSKSRHNPYPKDDYHRSGNRKHKKHHSSRHHSNRHRNSRSKDGETIRRRHYSRDRDERR</sequence>
<evidence type="ECO:0000259" key="9">
    <source>
        <dbReference type="PROSITE" id="PS50158"/>
    </source>
</evidence>
<dbReference type="Pfam" id="PF13696">
    <property type="entry name" value="zf-CCHC_2"/>
    <property type="match status" value="1"/>
</dbReference>
<feature type="compositionally biased region" description="Gly residues" evidence="7">
    <location>
        <begin position="635"/>
        <end position="644"/>
    </location>
</feature>
<feature type="compositionally biased region" description="Polar residues" evidence="7">
    <location>
        <begin position="490"/>
        <end position="505"/>
    </location>
</feature>
<dbReference type="SUPFAM" id="SSF57850">
    <property type="entry name" value="RING/U-box"/>
    <property type="match status" value="1"/>
</dbReference>
<feature type="region of interest" description="Disordered" evidence="7">
    <location>
        <begin position="624"/>
        <end position="728"/>
    </location>
</feature>
<keyword evidence="2" id="KW-0479">Metal-binding</keyword>
<dbReference type="InterPro" id="IPR014891">
    <property type="entry name" value="DWNN_domain"/>
</dbReference>
<feature type="domain" description="RING-type" evidence="8">
    <location>
        <begin position="289"/>
        <end position="334"/>
    </location>
</feature>
<dbReference type="PROSITE" id="PS51282">
    <property type="entry name" value="DWNN"/>
    <property type="match status" value="1"/>
</dbReference>
<feature type="compositionally biased region" description="Basic and acidic residues" evidence="7">
    <location>
        <begin position="949"/>
        <end position="960"/>
    </location>
</feature>
<feature type="compositionally biased region" description="Basic residues" evidence="7">
    <location>
        <begin position="925"/>
        <end position="948"/>
    </location>
</feature>
<dbReference type="InterPro" id="IPR013083">
    <property type="entry name" value="Znf_RING/FYVE/PHD"/>
</dbReference>
<evidence type="ECO:0000256" key="3">
    <source>
        <dbReference type="ARBA" id="ARBA00022771"/>
    </source>
</evidence>
<dbReference type="CDD" id="cd16620">
    <property type="entry name" value="vRING-HC-C4C4_RBBP6"/>
    <property type="match status" value="1"/>
</dbReference>
<feature type="compositionally biased region" description="Low complexity" evidence="7">
    <location>
        <begin position="453"/>
        <end position="489"/>
    </location>
</feature>
<reference evidence="11" key="1">
    <citation type="submission" date="2021-06" db="EMBL/GenBank/DDBJ databases">
        <authorList>
            <person name="Kallberg Y."/>
            <person name="Tangrot J."/>
            <person name="Rosling A."/>
        </authorList>
    </citation>
    <scope>NUCLEOTIDE SEQUENCE</scope>
    <source>
        <strain evidence="11">87-6 pot B 2015</strain>
    </source>
</reference>
<dbReference type="Proteomes" id="UP000789375">
    <property type="component" value="Unassembled WGS sequence"/>
</dbReference>
<evidence type="ECO:0000256" key="4">
    <source>
        <dbReference type="ARBA" id="ARBA00022833"/>
    </source>
</evidence>
<feature type="domain" description="DWNN" evidence="10">
    <location>
        <begin position="1"/>
        <end position="69"/>
    </location>
</feature>
<feature type="domain" description="CCHC-type" evidence="9">
    <location>
        <begin position="192"/>
        <end position="206"/>
    </location>
</feature>
<evidence type="ECO:0000313" key="11">
    <source>
        <dbReference type="EMBL" id="CAG8434192.1"/>
    </source>
</evidence>
<dbReference type="GO" id="GO:0006511">
    <property type="term" value="P:ubiquitin-dependent protein catabolic process"/>
    <property type="evidence" value="ECO:0007669"/>
    <property type="project" value="TreeGrafter"/>
</dbReference>
<dbReference type="InterPro" id="IPR001878">
    <property type="entry name" value="Znf_CCHC"/>
</dbReference>
<evidence type="ECO:0000256" key="5">
    <source>
        <dbReference type="ARBA" id="ARBA00023242"/>
    </source>
</evidence>
<dbReference type="Pfam" id="PF08783">
    <property type="entry name" value="DWNN"/>
    <property type="match status" value="1"/>
</dbReference>
<feature type="region of interest" description="Disordered" evidence="7">
    <location>
        <begin position="835"/>
        <end position="1019"/>
    </location>
</feature>
<evidence type="ECO:0000313" key="12">
    <source>
        <dbReference type="Proteomes" id="UP000789375"/>
    </source>
</evidence>
<dbReference type="SMART" id="SM00343">
    <property type="entry name" value="ZnF_C2HC"/>
    <property type="match status" value="1"/>
</dbReference>
<keyword evidence="3 6" id="KW-0863">Zinc-finger</keyword>
<dbReference type="Gene3D" id="3.30.40.10">
    <property type="entry name" value="Zinc/RING finger domain, C3HC4 (zinc finger)"/>
    <property type="match status" value="1"/>
</dbReference>
<keyword evidence="4" id="KW-0862">Zinc</keyword>
<evidence type="ECO:0000259" key="10">
    <source>
        <dbReference type="PROSITE" id="PS51282"/>
    </source>
</evidence>
<evidence type="ECO:0000256" key="1">
    <source>
        <dbReference type="ARBA" id="ARBA00004123"/>
    </source>
</evidence>
<dbReference type="Gene3D" id="3.10.20.90">
    <property type="entry name" value="Phosphatidylinositol 3-kinase Catalytic Subunit, Chain A, domain 1"/>
    <property type="match status" value="1"/>
</dbReference>
<comment type="subcellular location">
    <subcellularLocation>
        <location evidence="1">Nucleus</location>
    </subcellularLocation>
</comment>
<comment type="caution">
    <text evidence="11">The sequence shown here is derived from an EMBL/GenBank/DDBJ whole genome shotgun (WGS) entry which is preliminary data.</text>
</comment>
<dbReference type="GO" id="GO:0061630">
    <property type="term" value="F:ubiquitin protein ligase activity"/>
    <property type="evidence" value="ECO:0007669"/>
    <property type="project" value="InterPro"/>
</dbReference>
<dbReference type="GO" id="GO:0016567">
    <property type="term" value="P:protein ubiquitination"/>
    <property type="evidence" value="ECO:0007669"/>
    <property type="project" value="InterPro"/>
</dbReference>
<dbReference type="SMART" id="SM01180">
    <property type="entry name" value="DWNN"/>
    <property type="match status" value="1"/>
</dbReference>
<keyword evidence="12" id="KW-1185">Reference proteome</keyword>
<feature type="compositionally biased region" description="Basic and acidic residues" evidence="7">
    <location>
        <begin position="885"/>
        <end position="894"/>
    </location>
</feature>
<evidence type="ECO:0000256" key="7">
    <source>
        <dbReference type="SAM" id="MobiDB-lite"/>
    </source>
</evidence>
<evidence type="ECO:0000256" key="2">
    <source>
        <dbReference type="ARBA" id="ARBA00022723"/>
    </source>
</evidence>
<organism evidence="11 12">
    <name type="scientific">Funneliformis mosseae</name>
    <name type="common">Endomycorrhizal fungus</name>
    <name type="synonym">Glomus mosseae</name>
    <dbReference type="NCBI Taxonomy" id="27381"/>
    <lineage>
        <taxon>Eukaryota</taxon>
        <taxon>Fungi</taxon>
        <taxon>Fungi incertae sedis</taxon>
        <taxon>Mucoromycota</taxon>
        <taxon>Glomeromycotina</taxon>
        <taxon>Glomeromycetes</taxon>
        <taxon>Glomerales</taxon>
        <taxon>Glomeraceae</taxon>
        <taxon>Funneliformis</taxon>
    </lineage>
</organism>
<dbReference type="GO" id="GO:0005634">
    <property type="term" value="C:nucleus"/>
    <property type="evidence" value="ECO:0007669"/>
    <property type="project" value="UniProtKB-SubCell"/>
</dbReference>